<evidence type="ECO:0000256" key="3">
    <source>
        <dbReference type="ARBA" id="ARBA00012438"/>
    </source>
</evidence>
<gene>
    <name evidence="11" type="ORF">I6G56_10980</name>
</gene>
<dbReference type="Proteomes" id="UP000594943">
    <property type="component" value="Chromosome 1"/>
</dbReference>
<dbReference type="EC" id="2.7.13.3" evidence="3"/>
<dbReference type="InterPro" id="IPR036097">
    <property type="entry name" value="HisK_dim/P_sf"/>
</dbReference>
<dbReference type="KEGG" id="bhg:I6G56_10980"/>
<evidence type="ECO:0000256" key="9">
    <source>
        <dbReference type="ARBA" id="ARBA00023012"/>
    </source>
</evidence>
<keyword evidence="6" id="KW-0812">Transmembrane</keyword>
<dbReference type="EMBL" id="CP065686">
    <property type="protein sequence ID" value="QPS42164.1"/>
    <property type="molecule type" value="Genomic_DNA"/>
</dbReference>
<dbReference type="RefSeq" id="WP_006026796.1">
    <property type="nucleotide sequence ID" value="NZ_CP013380.1"/>
</dbReference>
<keyword evidence="9" id="KW-0902">Two-component regulatory system</keyword>
<keyword evidence="7 11" id="KW-0418">Kinase</keyword>
<comment type="subcellular location">
    <subcellularLocation>
        <location evidence="2">Membrane</location>
    </subcellularLocation>
</comment>
<proteinExistence type="predicted"/>
<dbReference type="InterPro" id="IPR003661">
    <property type="entry name" value="HisK_dim/P_dom"/>
</dbReference>
<dbReference type="InterPro" id="IPR003660">
    <property type="entry name" value="HAMP_dom"/>
</dbReference>
<evidence type="ECO:0000256" key="4">
    <source>
        <dbReference type="ARBA" id="ARBA00022553"/>
    </source>
</evidence>
<dbReference type="Gene3D" id="1.10.287.130">
    <property type="match status" value="1"/>
</dbReference>
<evidence type="ECO:0000256" key="1">
    <source>
        <dbReference type="ARBA" id="ARBA00000085"/>
    </source>
</evidence>
<evidence type="ECO:0000256" key="6">
    <source>
        <dbReference type="ARBA" id="ARBA00022692"/>
    </source>
</evidence>
<evidence type="ECO:0000313" key="12">
    <source>
        <dbReference type="Proteomes" id="UP000594943"/>
    </source>
</evidence>
<dbReference type="InterPro" id="IPR003594">
    <property type="entry name" value="HATPase_dom"/>
</dbReference>
<comment type="catalytic activity">
    <reaction evidence="1">
        <text>ATP + protein L-histidine = ADP + protein N-phospho-L-histidine.</text>
        <dbReference type="EC" id="2.7.13.3"/>
    </reaction>
</comment>
<dbReference type="GO" id="GO:0005886">
    <property type="term" value="C:plasma membrane"/>
    <property type="evidence" value="ECO:0007669"/>
    <property type="project" value="TreeGrafter"/>
</dbReference>
<dbReference type="SMART" id="SM00388">
    <property type="entry name" value="HisKA"/>
    <property type="match status" value="1"/>
</dbReference>
<dbReference type="InterPro" id="IPR050428">
    <property type="entry name" value="TCS_sensor_his_kinase"/>
</dbReference>
<dbReference type="SUPFAM" id="SSF55874">
    <property type="entry name" value="ATPase domain of HSP90 chaperone/DNA topoisomerase II/histidine kinase"/>
    <property type="match status" value="1"/>
</dbReference>
<dbReference type="PANTHER" id="PTHR45436:SF16">
    <property type="entry name" value="HISTIDINE KINASE"/>
    <property type="match status" value="1"/>
</dbReference>
<dbReference type="Pfam" id="PF00512">
    <property type="entry name" value="HisKA"/>
    <property type="match status" value="1"/>
</dbReference>
<evidence type="ECO:0000256" key="10">
    <source>
        <dbReference type="ARBA" id="ARBA00023136"/>
    </source>
</evidence>
<dbReference type="GO" id="GO:0000155">
    <property type="term" value="F:phosphorelay sensor kinase activity"/>
    <property type="evidence" value="ECO:0007669"/>
    <property type="project" value="InterPro"/>
</dbReference>
<protein>
    <recommendedName>
        <fullName evidence="3">histidine kinase</fullName>
        <ecNumber evidence="3">2.7.13.3</ecNumber>
    </recommendedName>
</protein>
<keyword evidence="4" id="KW-0597">Phosphoprotein</keyword>
<organism evidence="11 12">
    <name type="scientific">Burkholderia humptydooensis</name>
    <dbReference type="NCBI Taxonomy" id="430531"/>
    <lineage>
        <taxon>Bacteria</taxon>
        <taxon>Pseudomonadati</taxon>
        <taxon>Pseudomonadota</taxon>
        <taxon>Betaproteobacteria</taxon>
        <taxon>Burkholderiales</taxon>
        <taxon>Burkholderiaceae</taxon>
        <taxon>Burkholderia</taxon>
        <taxon>pseudomallei group</taxon>
    </lineage>
</organism>
<sequence length="437" mass="47862">MRRSLRVKVALVFSALAIVLLLAQALGVRVLAEAQEEKLIAALIQDDMANVLRGYEANPSLLPPFDERLRGYVSTPDTPPIALPAAVGGLPAGTHEIVVGEREIHVAIAPFGAARLYRVYNFSGYEKHFKQVINALMAGTGVFALLTVWLSFGVSGLLVRQVAGLARQVKALEHERAASIDPGRYDEAELVGLVDAFNDYHRRMADMIEREKAFTGNVSHELRTPLTTIKTSCELLEQDSAITGKSRARLLQIDRAADGMRERVDALLMLAREDSVRDIEQLGLARMIETALTPFAERLADKGVETRVDVPRGIHVKANRSALAIVLSNLVDNAARHTDRGHVRFSYAGGWLRIEDTGSGIEASALPHLFERFYRAERHDAGGRGFGIGLAIVKKICDRYGWQIELESEPGRGTRVSLYLPADIPGEAGRDAHPAPS</sequence>
<name>A0A7U4P4B3_9BURK</name>
<dbReference type="PANTHER" id="PTHR45436">
    <property type="entry name" value="SENSOR HISTIDINE KINASE YKOH"/>
    <property type="match status" value="1"/>
</dbReference>
<dbReference type="PRINTS" id="PR00344">
    <property type="entry name" value="BCTRLSENSOR"/>
</dbReference>
<dbReference type="CDD" id="cd00075">
    <property type="entry name" value="HATPase"/>
    <property type="match status" value="1"/>
</dbReference>
<dbReference type="Pfam" id="PF02518">
    <property type="entry name" value="HATPase_c"/>
    <property type="match status" value="1"/>
</dbReference>
<keyword evidence="10" id="KW-0472">Membrane</keyword>
<dbReference type="PROSITE" id="PS50885">
    <property type="entry name" value="HAMP"/>
    <property type="match status" value="1"/>
</dbReference>
<accession>A0A7T2TYG1</accession>
<evidence type="ECO:0000256" key="2">
    <source>
        <dbReference type="ARBA" id="ARBA00004370"/>
    </source>
</evidence>
<dbReference type="CDD" id="cd00082">
    <property type="entry name" value="HisKA"/>
    <property type="match status" value="1"/>
</dbReference>
<dbReference type="Gene3D" id="3.30.565.10">
    <property type="entry name" value="Histidine kinase-like ATPase, C-terminal domain"/>
    <property type="match status" value="1"/>
</dbReference>
<dbReference type="InterPro" id="IPR005467">
    <property type="entry name" value="His_kinase_dom"/>
</dbReference>
<dbReference type="AlphaFoldDB" id="A0A7U4P4B3"/>
<dbReference type="InterPro" id="IPR036890">
    <property type="entry name" value="HATPase_C_sf"/>
</dbReference>
<dbReference type="SUPFAM" id="SSF47384">
    <property type="entry name" value="Homodimeric domain of signal transducing histidine kinase"/>
    <property type="match status" value="1"/>
</dbReference>
<reference evidence="11 12" key="1">
    <citation type="submission" date="2020-12" db="EMBL/GenBank/DDBJ databases">
        <title>FDA dAtabase for Regulatory Grade micrObial Sequences (FDA-ARGOS): Supporting development and validation of Infectious Disease Dx tests.</title>
        <authorList>
            <person name="Nelson B."/>
            <person name="Plummer A."/>
            <person name="Tallon L."/>
            <person name="Sadzewicz L."/>
            <person name="Zhao X."/>
            <person name="Boylan J."/>
            <person name="Ott S."/>
            <person name="Bowen H."/>
            <person name="Vavikolanu K."/>
            <person name="Mehta A."/>
            <person name="Aluvathingal J."/>
            <person name="Nadendla S."/>
            <person name="Myers T."/>
            <person name="Yan Y."/>
            <person name="Sichtig H."/>
        </authorList>
    </citation>
    <scope>NUCLEOTIDE SEQUENCE [LARGE SCALE GENOMIC DNA]</scope>
    <source>
        <strain evidence="11 12">FDAARGOS_899</strain>
    </source>
</reference>
<dbReference type="SMART" id="SM00387">
    <property type="entry name" value="HATPase_c"/>
    <property type="match status" value="1"/>
</dbReference>
<evidence type="ECO:0000256" key="8">
    <source>
        <dbReference type="ARBA" id="ARBA00022989"/>
    </source>
</evidence>
<dbReference type="InterPro" id="IPR004358">
    <property type="entry name" value="Sig_transdc_His_kin-like_C"/>
</dbReference>
<evidence type="ECO:0000256" key="7">
    <source>
        <dbReference type="ARBA" id="ARBA00022777"/>
    </source>
</evidence>
<keyword evidence="8" id="KW-1133">Transmembrane helix</keyword>
<accession>A0A7U4P4B3</accession>
<dbReference type="PROSITE" id="PS50109">
    <property type="entry name" value="HIS_KIN"/>
    <property type="match status" value="1"/>
</dbReference>
<keyword evidence="5" id="KW-0808">Transferase</keyword>
<evidence type="ECO:0000256" key="5">
    <source>
        <dbReference type="ARBA" id="ARBA00022679"/>
    </source>
</evidence>
<evidence type="ECO:0000313" key="11">
    <source>
        <dbReference type="EMBL" id="QPS42164.1"/>
    </source>
</evidence>